<dbReference type="Gene3D" id="3.40.50.1000">
    <property type="entry name" value="HAD superfamily/HAD-like"/>
    <property type="match status" value="1"/>
</dbReference>
<proteinExistence type="predicted"/>
<keyword evidence="1" id="KW-0378">Hydrolase</keyword>
<dbReference type="NCBIfam" id="TIGR01509">
    <property type="entry name" value="HAD-SF-IA-v3"/>
    <property type="match status" value="1"/>
</dbReference>
<dbReference type="InterPro" id="IPR044924">
    <property type="entry name" value="HAD-SF_hydro_IA_REG-2-like_cap"/>
</dbReference>
<name>A0A1T4YR22_9BACT</name>
<sequence length="225" mass="25593">MSRPLISFDAAGTLIQVSQPVGRTYAEFAARHGIQVDETALKRAFKSLWGQIPPPHRPEGVKADDDERSWWQQLAARVFETALGTAIPREVFEPLFDGLYRHFAQPEAWIVFDDVKPVLDDLAQDHALCVLSNFDRRLLQILEGHEMTSYFSHVILSSEVGAAKPHPRMFDTALRLMEATPEESWHVGDDDHCDIQGARVLGWKAFAVSRPEQSLWHLLEKVREK</sequence>
<dbReference type="Pfam" id="PF00702">
    <property type="entry name" value="Hydrolase"/>
    <property type="match status" value="1"/>
</dbReference>
<dbReference type="SUPFAM" id="SSF56784">
    <property type="entry name" value="HAD-like"/>
    <property type="match status" value="1"/>
</dbReference>
<dbReference type="Gene3D" id="1.10.150.720">
    <property type="entry name" value="Haloacid dehalogenase-like hydrolase"/>
    <property type="match status" value="1"/>
</dbReference>
<dbReference type="EMBL" id="FUYE01000015">
    <property type="protein sequence ID" value="SKB03701.1"/>
    <property type="molecule type" value="Genomic_DNA"/>
</dbReference>
<dbReference type="RefSeq" id="WP_078815037.1">
    <property type="nucleotide sequence ID" value="NZ_FUYE01000015.1"/>
</dbReference>
<protein>
    <submittedName>
        <fullName evidence="1">Putative hydrolase of the HAD superfamily</fullName>
    </submittedName>
</protein>
<dbReference type="InterPro" id="IPR011949">
    <property type="entry name" value="HAD-SF_hydro_IA_REG-2-like"/>
</dbReference>
<dbReference type="SFLD" id="SFLDG01129">
    <property type="entry name" value="C1.5:_HAD__Beta-PGM__Phosphata"/>
    <property type="match status" value="1"/>
</dbReference>
<dbReference type="PRINTS" id="PR00413">
    <property type="entry name" value="HADHALOGNASE"/>
</dbReference>
<accession>A0A1T4YR22</accession>
<dbReference type="NCBIfam" id="TIGR02252">
    <property type="entry name" value="DREG-2"/>
    <property type="match status" value="1"/>
</dbReference>
<dbReference type="GO" id="GO:0016787">
    <property type="term" value="F:hydrolase activity"/>
    <property type="evidence" value="ECO:0007669"/>
    <property type="project" value="UniProtKB-KW"/>
</dbReference>
<keyword evidence="2" id="KW-1185">Reference proteome</keyword>
<reference evidence="2" key="1">
    <citation type="submission" date="2017-02" db="EMBL/GenBank/DDBJ databases">
        <authorList>
            <person name="Varghese N."/>
            <person name="Submissions S."/>
        </authorList>
    </citation>
    <scope>NUCLEOTIDE SEQUENCE [LARGE SCALE GENOMIC DNA]</scope>
    <source>
        <strain evidence="2">ATCC 700200</strain>
    </source>
</reference>
<dbReference type="InterPro" id="IPR051828">
    <property type="entry name" value="HAD-like_hydrolase_domain"/>
</dbReference>
<dbReference type="InterPro" id="IPR023214">
    <property type="entry name" value="HAD_sf"/>
</dbReference>
<dbReference type="SFLD" id="SFLDS00003">
    <property type="entry name" value="Haloacid_Dehalogenase"/>
    <property type="match status" value="1"/>
</dbReference>
<dbReference type="AlphaFoldDB" id="A0A1T4YR22"/>
<dbReference type="OrthoDB" id="25198at2"/>
<dbReference type="InterPro" id="IPR036412">
    <property type="entry name" value="HAD-like_sf"/>
</dbReference>
<gene>
    <name evidence="1" type="ORF">SAMN02745166_03880</name>
</gene>
<dbReference type="InterPro" id="IPR006439">
    <property type="entry name" value="HAD-SF_hydro_IA"/>
</dbReference>
<dbReference type="Proteomes" id="UP000190774">
    <property type="component" value="Unassembled WGS sequence"/>
</dbReference>
<organism evidence="1 2">
    <name type="scientific">Prosthecobacter debontii</name>
    <dbReference type="NCBI Taxonomy" id="48467"/>
    <lineage>
        <taxon>Bacteria</taxon>
        <taxon>Pseudomonadati</taxon>
        <taxon>Verrucomicrobiota</taxon>
        <taxon>Verrucomicrobiia</taxon>
        <taxon>Verrucomicrobiales</taxon>
        <taxon>Verrucomicrobiaceae</taxon>
        <taxon>Prosthecobacter</taxon>
    </lineage>
</organism>
<dbReference type="STRING" id="48467.SAMN02745166_03880"/>
<dbReference type="PANTHER" id="PTHR46191">
    <property type="match status" value="1"/>
</dbReference>
<dbReference type="NCBIfam" id="TIGR01549">
    <property type="entry name" value="HAD-SF-IA-v1"/>
    <property type="match status" value="1"/>
</dbReference>
<evidence type="ECO:0000313" key="1">
    <source>
        <dbReference type="EMBL" id="SKB03701.1"/>
    </source>
</evidence>
<dbReference type="PANTHER" id="PTHR46191:SF2">
    <property type="entry name" value="HALOACID DEHALOGENASE-LIKE HYDROLASE DOMAIN-CONTAINING PROTEIN 3"/>
    <property type="match status" value="1"/>
</dbReference>
<evidence type="ECO:0000313" key="2">
    <source>
        <dbReference type="Proteomes" id="UP000190774"/>
    </source>
</evidence>